<dbReference type="AlphaFoldDB" id="A0A922CCR1"/>
<sequence length="346" mass="40223">MELQIAILKSMNIFYREGISPSFNDVYESVKDIIPTELTSAQFENNMIVLGYIYKKMPFGRLLMEKPEITFQRFFYLQTIIETRKKNKPNIYYIDQRIIDNSLRFQKPPSQSVEALLQSTNDTSVFLYIVSTTTRQVNGIFTNVLDHANVNKWINDVVLDALKPKSVVVVDSNFGHTISRKELTMYDTKADILKWLKENSIPCTSNMRKAELFELYKKTPKKDLNCNFSSILEAHGHRVIYLPTTLEDLNPTNFLWNFIRNKLQSQDPDKPRLTNCGGVTNLICELSEMMMPTITSTFPGLYKIKQMEKELFKLDAEIEESLDNVLRMHMDNKQCLPIKTEILEID</sequence>
<reference evidence="1" key="2">
    <citation type="submission" date="2020-12" db="EMBL/GenBank/DDBJ databases">
        <authorList>
            <person name="Kanost M."/>
        </authorList>
    </citation>
    <scope>NUCLEOTIDE SEQUENCE</scope>
</reference>
<protein>
    <submittedName>
        <fullName evidence="1">Uncharacterized protein</fullName>
    </submittedName>
</protein>
<dbReference type="Proteomes" id="UP000791440">
    <property type="component" value="Unassembled WGS sequence"/>
</dbReference>
<name>A0A922CCR1_MANSE</name>
<dbReference type="PANTHER" id="PTHR33939:SF1">
    <property type="entry name" value="DUF4371 DOMAIN-CONTAINING PROTEIN"/>
    <property type="match status" value="1"/>
</dbReference>
<evidence type="ECO:0000313" key="2">
    <source>
        <dbReference type="Proteomes" id="UP000791440"/>
    </source>
</evidence>
<keyword evidence="2" id="KW-1185">Reference proteome</keyword>
<reference evidence="1" key="1">
    <citation type="journal article" date="2016" name="Insect Biochem. Mol. Biol.">
        <title>Multifaceted biological insights from a draft genome sequence of the tobacco hornworm moth, Manduca sexta.</title>
        <authorList>
            <person name="Kanost M.R."/>
            <person name="Arrese E.L."/>
            <person name="Cao X."/>
            <person name="Chen Y.R."/>
            <person name="Chellapilla S."/>
            <person name="Goldsmith M.R."/>
            <person name="Grosse-Wilde E."/>
            <person name="Heckel D.G."/>
            <person name="Herndon N."/>
            <person name="Jiang H."/>
            <person name="Papanicolaou A."/>
            <person name="Qu J."/>
            <person name="Soulages J.L."/>
            <person name="Vogel H."/>
            <person name="Walters J."/>
            <person name="Waterhouse R.M."/>
            <person name="Ahn S.J."/>
            <person name="Almeida F.C."/>
            <person name="An C."/>
            <person name="Aqrawi P."/>
            <person name="Bretschneider A."/>
            <person name="Bryant W.B."/>
            <person name="Bucks S."/>
            <person name="Chao H."/>
            <person name="Chevignon G."/>
            <person name="Christen J.M."/>
            <person name="Clarke D.F."/>
            <person name="Dittmer N.T."/>
            <person name="Ferguson L.C.F."/>
            <person name="Garavelou S."/>
            <person name="Gordon K.H.J."/>
            <person name="Gunaratna R.T."/>
            <person name="Han Y."/>
            <person name="Hauser F."/>
            <person name="He Y."/>
            <person name="Heidel-Fischer H."/>
            <person name="Hirsh A."/>
            <person name="Hu Y."/>
            <person name="Jiang H."/>
            <person name="Kalra D."/>
            <person name="Klinner C."/>
            <person name="Konig C."/>
            <person name="Kovar C."/>
            <person name="Kroll A.R."/>
            <person name="Kuwar S.S."/>
            <person name="Lee S.L."/>
            <person name="Lehman R."/>
            <person name="Li K."/>
            <person name="Li Z."/>
            <person name="Liang H."/>
            <person name="Lovelace S."/>
            <person name="Lu Z."/>
            <person name="Mansfield J.H."/>
            <person name="McCulloch K.J."/>
            <person name="Mathew T."/>
            <person name="Morton B."/>
            <person name="Muzny D.M."/>
            <person name="Neunemann D."/>
            <person name="Ongeri F."/>
            <person name="Pauchet Y."/>
            <person name="Pu L.L."/>
            <person name="Pyrousis I."/>
            <person name="Rao X.J."/>
            <person name="Redding A."/>
            <person name="Roesel C."/>
            <person name="Sanchez-Gracia A."/>
            <person name="Schaack S."/>
            <person name="Shukla A."/>
            <person name="Tetreau G."/>
            <person name="Wang Y."/>
            <person name="Xiong G.H."/>
            <person name="Traut W."/>
            <person name="Walsh T.K."/>
            <person name="Worley K.C."/>
            <person name="Wu D."/>
            <person name="Wu W."/>
            <person name="Wu Y.Q."/>
            <person name="Zhang X."/>
            <person name="Zou Z."/>
            <person name="Zucker H."/>
            <person name="Briscoe A.D."/>
            <person name="Burmester T."/>
            <person name="Clem R.J."/>
            <person name="Feyereisen R."/>
            <person name="Grimmelikhuijzen C.J.P."/>
            <person name="Hamodrakas S.J."/>
            <person name="Hansson B.S."/>
            <person name="Huguet E."/>
            <person name="Jermiin L.S."/>
            <person name="Lan Q."/>
            <person name="Lehman H.K."/>
            <person name="Lorenzen M."/>
            <person name="Merzendorfer H."/>
            <person name="Michalopoulos I."/>
            <person name="Morton D.B."/>
            <person name="Muthukrishnan S."/>
            <person name="Oakeshott J.G."/>
            <person name="Palmer W."/>
            <person name="Park Y."/>
            <person name="Passarelli A.L."/>
            <person name="Rozas J."/>
            <person name="Schwartz L.M."/>
            <person name="Smith W."/>
            <person name="Southgate A."/>
            <person name="Vilcinskas A."/>
            <person name="Vogt R."/>
            <person name="Wang P."/>
            <person name="Werren J."/>
            <person name="Yu X.Q."/>
            <person name="Zhou J.J."/>
            <person name="Brown S.J."/>
            <person name="Scherer S.E."/>
            <person name="Richards S."/>
            <person name="Blissard G.W."/>
        </authorList>
    </citation>
    <scope>NUCLEOTIDE SEQUENCE</scope>
</reference>
<organism evidence="1 2">
    <name type="scientific">Manduca sexta</name>
    <name type="common">Tobacco hawkmoth</name>
    <name type="synonym">Tobacco hornworm</name>
    <dbReference type="NCBI Taxonomy" id="7130"/>
    <lineage>
        <taxon>Eukaryota</taxon>
        <taxon>Metazoa</taxon>
        <taxon>Ecdysozoa</taxon>
        <taxon>Arthropoda</taxon>
        <taxon>Hexapoda</taxon>
        <taxon>Insecta</taxon>
        <taxon>Pterygota</taxon>
        <taxon>Neoptera</taxon>
        <taxon>Endopterygota</taxon>
        <taxon>Lepidoptera</taxon>
        <taxon>Glossata</taxon>
        <taxon>Ditrysia</taxon>
        <taxon>Bombycoidea</taxon>
        <taxon>Sphingidae</taxon>
        <taxon>Sphinginae</taxon>
        <taxon>Sphingini</taxon>
        <taxon>Manduca</taxon>
    </lineage>
</organism>
<dbReference type="PANTHER" id="PTHR33939">
    <property type="entry name" value="PROTEIN CBG22215"/>
    <property type="match status" value="1"/>
</dbReference>
<proteinExistence type="predicted"/>
<gene>
    <name evidence="1" type="ORF">O3G_MSEX001742</name>
</gene>
<comment type="caution">
    <text evidence="1">The sequence shown here is derived from an EMBL/GenBank/DDBJ whole genome shotgun (WGS) entry which is preliminary data.</text>
</comment>
<evidence type="ECO:0000313" key="1">
    <source>
        <dbReference type="EMBL" id="KAG6441352.1"/>
    </source>
</evidence>
<accession>A0A922CCR1</accession>
<dbReference type="EMBL" id="JH668285">
    <property type="protein sequence ID" value="KAG6441352.1"/>
    <property type="molecule type" value="Genomic_DNA"/>
</dbReference>